<sequence length="201" mass="22292">MAGLVCVDSMFCIWSIKEECREGQEHMIERAKQILVNLQRAKKQLMLPAPVITELLAPVGAERSTEIMQQLTLIFPRIAVVDTPVAALCGKIWNAEGQSWKELYEPGTTSLKVAFKYDLLILGTAIINKAECLYTGDKRLANLARKYGNQMKVVDLWKDEEFNSTSTVFPQLGIPFTSARKGISPTPPIGKLITGSPPTQI</sequence>
<accession>A0ABX2Q6F7</accession>
<dbReference type="Gene3D" id="3.40.50.1010">
    <property type="entry name" value="5'-nuclease"/>
    <property type="match status" value="1"/>
</dbReference>
<gene>
    <name evidence="1" type="ORF">HW556_16840</name>
</gene>
<protein>
    <submittedName>
        <fullName evidence="1">PIN domain-containing protein</fullName>
    </submittedName>
</protein>
<keyword evidence="2" id="KW-1185">Reference proteome</keyword>
<dbReference type="SUPFAM" id="SSF88723">
    <property type="entry name" value="PIN domain-like"/>
    <property type="match status" value="1"/>
</dbReference>
<evidence type="ECO:0000313" key="1">
    <source>
        <dbReference type="EMBL" id="NVO86553.1"/>
    </source>
</evidence>
<proteinExistence type="predicted"/>
<evidence type="ECO:0000313" key="2">
    <source>
        <dbReference type="Proteomes" id="UP000626554"/>
    </source>
</evidence>
<reference evidence="1 2" key="1">
    <citation type="submission" date="2020-05" db="EMBL/GenBank/DDBJ databases">
        <title>Hymenobacter terrestris sp. nov. and Hymenobacter lapidiphilus sp. nov., isolated from regoliths in Antarctica.</title>
        <authorList>
            <person name="Sedlacek I."/>
            <person name="Pantucek R."/>
            <person name="Zeman M."/>
            <person name="Holochova P."/>
            <person name="Kralova S."/>
            <person name="Stankova E."/>
            <person name="Sedo O."/>
            <person name="Micenkova L."/>
            <person name="Svec P."/>
            <person name="Gupta V."/>
            <person name="Sood U."/>
            <person name="Korpole U.S."/>
            <person name="Lal R."/>
        </authorList>
    </citation>
    <scope>NUCLEOTIDE SEQUENCE [LARGE SCALE GENOMIC DNA]</scope>
    <source>
        <strain evidence="1 2">P5252</strain>
    </source>
</reference>
<comment type="caution">
    <text evidence="1">The sequence shown here is derived from an EMBL/GenBank/DDBJ whole genome shotgun (WGS) entry which is preliminary data.</text>
</comment>
<name>A0ABX2Q6F7_9BACT</name>
<organism evidence="1 2">
    <name type="scientific">Hymenobacter terrestris</name>
    <dbReference type="NCBI Taxonomy" id="2748310"/>
    <lineage>
        <taxon>Bacteria</taxon>
        <taxon>Pseudomonadati</taxon>
        <taxon>Bacteroidota</taxon>
        <taxon>Cytophagia</taxon>
        <taxon>Cytophagales</taxon>
        <taxon>Hymenobacteraceae</taxon>
        <taxon>Hymenobacter</taxon>
    </lineage>
</organism>
<dbReference type="Proteomes" id="UP000626554">
    <property type="component" value="Unassembled WGS sequence"/>
</dbReference>
<dbReference type="InterPro" id="IPR029060">
    <property type="entry name" value="PIN-like_dom_sf"/>
</dbReference>
<dbReference type="EMBL" id="JABKAV010000085">
    <property type="protein sequence ID" value="NVO86553.1"/>
    <property type="molecule type" value="Genomic_DNA"/>
</dbReference>
<dbReference type="RefSeq" id="WP_176901285.1">
    <property type="nucleotide sequence ID" value="NZ_JABKAV010000085.1"/>
</dbReference>